<accession>A0A0W8C2Z5</accession>
<evidence type="ECO:0000256" key="2">
    <source>
        <dbReference type="SAM" id="MobiDB-lite"/>
    </source>
</evidence>
<dbReference type="Proteomes" id="UP000052943">
    <property type="component" value="Unassembled WGS sequence"/>
</dbReference>
<reference evidence="3 4" key="1">
    <citation type="submission" date="2015-11" db="EMBL/GenBank/DDBJ databases">
        <title>Genomes and virulence difference between two physiological races of Phytophthora nicotianae.</title>
        <authorList>
            <person name="Liu H."/>
            <person name="Ma X."/>
            <person name="Yu H."/>
            <person name="Fang D."/>
            <person name="Li Y."/>
            <person name="Wang X."/>
            <person name="Wang W."/>
            <person name="Dong Y."/>
            <person name="Xiao B."/>
        </authorList>
    </citation>
    <scope>NUCLEOTIDE SEQUENCE [LARGE SCALE GENOMIC DNA]</scope>
    <source>
        <strain evidence="4">race 0</strain>
    </source>
</reference>
<dbReference type="EMBL" id="LNFO01005331">
    <property type="protein sequence ID" value="KUF78443.1"/>
    <property type="molecule type" value="Genomic_DNA"/>
</dbReference>
<name>A0A0W8C2Z5_PHYNI</name>
<gene>
    <name evidence="3" type="ORF">AM587_10012910</name>
</gene>
<dbReference type="PANTHER" id="PTHR35796:SF3">
    <property type="entry name" value="BHLH DOMAIN-CONTAINING PROTEIN"/>
    <property type="match status" value="1"/>
</dbReference>
<organism evidence="3 4">
    <name type="scientific">Phytophthora nicotianae</name>
    <name type="common">Potato buckeye rot agent</name>
    <name type="synonym">Phytophthora parasitica</name>
    <dbReference type="NCBI Taxonomy" id="4792"/>
    <lineage>
        <taxon>Eukaryota</taxon>
        <taxon>Sar</taxon>
        <taxon>Stramenopiles</taxon>
        <taxon>Oomycota</taxon>
        <taxon>Peronosporomycetes</taxon>
        <taxon>Peronosporales</taxon>
        <taxon>Peronosporaceae</taxon>
        <taxon>Phytophthora</taxon>
    </lineage>
</organism>
<sequence>MSGLTPNAFANEPTGLQDVLAFIADFEMEDSHDSDSWMEDELSTSGQGKAQGANLEELFIGGGRRSSPTTASSNKRSMVVPSNATAASMMPRRHRVSRKEELEYLRKKVAEMEDKLNKLKKQAEGGGTPPPPAPVVPEDAQAAMQLEQSVALWKKMAQRQKSQREMVESENGKLREKLKTQVRMAKSLQRILRKRERAAEEITAESPKRFKQLCETATDLTDAGSTLEFDALTQNLDALYAITNERIALCPVASGANPVLRKQDVKYNDFTGMFLEFLHSKLVPFDLASVNRASWRHMSEPGIKYNSYFEEQSATATENTVMRKFGVEIKQDTRTAKMAGIQAIRRYVESDRIVIVRESVIDQTELGDAAAQGITFRDVGWLVLKDVTGQVSASGPMTLVQSYSTLTPDLDLNSRWEVGALTDFVLQSREDMEVGNESIVENLLLEEAAKRTTPRHSQREELKMQVSSRQDAANFNDFLAFVDDFAVGECAEMIQPAPSSPNDSTWLDGLEELFCETSPPQTLPDTSRSCNDTLKELNPTKAEQSLSLTAAPSTKGAKRFFGRPRVSRKEELEYLRLKVKEMENKLHELKEKSDSRSPPSTTPSSPDNLLNSMHVENSIALWKRMAERQKTQRELVEVENVKLREKLKTQVRMAKSLKRILCKRTRDEDQVSNTPKRTRPLLHSVTGIFDEMLQCLDGLYVETDKHIAHCPVASMANPVLRKRDVKASDTAGMFLEFQDSKLWPFDLQTVSTATWRFLTETGVKFNKYIEEHVEMRDDTMLRKFGVEFKHGDSVAVLFGRQVTRRYVASDRVVLVRHSIIDEIQLPGTQTSGLTFRESGWIVLRSIPALGSRSATLTQGYSTMTPDIDLNAEWEVGTLTDFVLHSREDIEVGNDTIIESLLLEEAAKQSAQ</sequence>
<feature type="coiled-coil region" evidence="1">
    <location>
        <begin position="157"/>
        <end position="205"/>
    </location>
</feature>
<protein>
    <recommendedName>
        <fullName evidence="5">M96 mating-specific protein family</fullName>
    </recommendedName>
</protein>
<feature type="region of interest" description="Disordered" evidence="2">
    <location>
        <begin position="588"/>
        <end position="611"/>
    </location>
</feature>
<feature type="compositionally biased region" description="Low complexity" evidence="2">
    <location>
        <begin position="596"/>
        <end position="607"/>
    </location>
</feature>
<dbReference type="PANTHER" id="PTHR35796">
    <property type="entry name" value="HYPOTHETICAL CYTOSOLIC PROTEIN"/>
    <property type="match status" value="1"/>
</dbReference>
<evidence type="ECO:0000313" key="3">
    <source>
        <dbReference type="EMBL" id="KUF78443.1"/>
    </source>
</evidence>
<evidence type="ECO:0000256" key="1">
    <source>
        <dbReference type="SAM" id="Coils"/>
    </source>
</evidence>
<evidence type="ECO:0008006" key="5">
    <source>
        <dbReference type="Google" id="ProtNLM"/>
    </source>
</evidence>
<comment type="caution">
    <text evidence="3">The sequence shown here is derived from an EMBL/GenBank/DDBJ whole genome shotgun (WGS) entry which is preliminary data.</text>
</comment>
<evidence type="ECO:0000313" key="4">
    <source>
        <dbReference type="Proteomes" id="UP000052943"/>
    </source>
</evidence>
<dbReference type="AlphaFoldDB" id="A0A0W8C2Z5"/>
<keyword evidence="1" id="KW-0175">Coiled coil</keyword>
<dbReference type="OrthoDB" id="69983at2759"/>
<feature type="compositionally biased region" description="Polar residues" evidence="2">
    <location>
        <begin position="66"/>
        <end position="86"/>
    </location>
</feature>
<feature type="region of interest" description="Disordered" evidence="2">
    <location>
        <begin position="31"/>
        <end position="98"/>
    </location>
</feature>
<dbReference type="STRING" id="4790.A0A0W8C2Z5"/>
<proteinExistence type="predicted"/>